<dbReference type="CDD" id="cd12954">
    <property type="entry name" value="MMP_TTHA0227_like_1"/>
    <property type="match status" value="1"/>
</dbReference>
<dbReference type="AlphaFoldDB" id="A0A1Q2CFY1"/>
<dbReference type="Proteomes" id="UP000188324">
    <property type="component" value="Chromosome"/>
</dbReference>
<keyword evidence="2" id="KW-1185">Reference proteome</keyword>
<evidence type="ECO:0008006" key="3">
    <source>
        <dbReference type="Google" id="ProtNLM"/>
    </source>
</evidence>
<evidence type="ECO:0000313" key="1">
    <source>
        <dbReference type="EMBL" id="AQP45007.1"/>
    </source>
</evidence>
<dbReference type="InterPro" id="IPR038555">
    <property type="entry name" value="Zincin_1_sf"/>
</dbReference>
<dbReference type="SUPFAM" id="SSF55486">
    <property type="entry name" value="Metalloproteases ('zincins'), catalytic domain"/>
    <property type="match status" value="1"/>
</dbReference>
<proteinExistence type="predicted"/>
<dbReference type="EMBL" id="CP019605">
    <property type="protein sequence ID" value="AQP45007.1"/>
    <property type="molecule type" value="Genomic_DNA"/>
</dbReference>
<gene>
    <name evidence="1" type="ORF">RPIT_09585</name>
</gene>
<organism evidence="1 2">
    <name type="scientific">Tessaracoccus flavus</name>
    <dbReference type="NCBI Taxonomy" id="1610493"/>
    <lineage>
        <taxon>Bacteria</taxon>
        <taxon>Bacillati</taxon>
        <taxon>Actinomycetota</taxon>
        <taxon>Actinomycetes</taxon>
        <taxon>Propionibacteriales</taxon>
        <taxon>Propionibacteriaceae</taxon>
        <taxon>Tessaracoccus</taxon>
    </lineage>
</organism>
<evidence type="ECO:0000313" key="2">
    <source>
        <dbReference type="Proteomes" id="UP000188324"/>
    </source>
</evidence>
<dbReference type="InterPro" id="IPR010428">
    <property type="entry name" value="Zincin_1"/>
</dbReference>
<reference evidence="1 2" key="1">
    <citation type="journal article" date="2016" name="Int. J. Syst. Evol. Microbiol.">
        <title>Tessaracoccus flavus sp. nov., isolated from the drainage system of a lindane-producing factory.</title>
        <authorList>
            <person name="Kumari R."/>
            <person name="Singh P."/>
            <person name="Schumann P."/>
            <person name="Lal R."/>
        </authorList>
    </citation>
    <scope>NUCLEOTIDE SEQUENCE [LARGE SCALE GENOMIC DNA]</scope>
    <source>
        <strain evidence="1 2">RP1T</strain>
    </source>
</reference>
<dbReference type="Pfam" id="PF06262">
    <property type="entry name" value="Zincin_1"/>
    <property type="match status" value="1"/>
</dbReference>
<dbReference type="STRING" id="1610493.RPIT_09585"/>
<name>A0A1Q2CFY1_9ACTN</name>
<accession>A0A1Q2CFY1</accession>
<dbReference type="Gene3D" id="3.30.2010.20">
    <property type="match status" value="1"/>
</dbReference>
<protein>
    <recommendedName>
        <fullName evidence="3">Zinicin-like metallopeptidase</fullName>
    </recommendedName>
</protein>
<sequence>MPRRRDRHGRGIRGPLAAPNPLLGRPVPLFRPGRVDFFNDCVTSAMADIASIAPGALNGIVVGVEDVPQLNLTWSGDRVPLSAALEPSRGRRAQIVIYQRPLEHRASSRGELRRLVHRTIVEQLSTLTGRSIDELVGEDPDWDDF</sequence>
<dbReference type="RefSeq" id="WP_077342639.1">
    <property type="nucleotide sequence ID" value="NZ_CP019605.1"/>
</dbReference>
<dbReference type="OrthoDB" id="4966605at2"/>
<dbReference type="KEGG" id="tfl:RPIT_09585"/>